<proteinExistence type="predicted"/>
<sequence length="115" mass="13391">MLICQSCLKSEVCYINIFFSSKLKHIKLDVKNCSEYKANVFATNKNKKELTHYTPKTEYKRLNSADVSKHLSNNDVTVVCDKCKKNISFEDCIETIDHRTLCEECFDNEEPTRLD</sequence>
<organism evidence="1 2">
    <name type="scientific">Megamonas hypermegale</name>
    <dbReference type="NCBI Taxonomy" id="158847"/>
    <lineage>
        <taxon>Bacteria</taxon>
        <taxon>Bacillati</taxon>
        <taxon>Bacillota</taxon>
        <taxon>Negativicutes</taxon>
        <taxon>Selenomonadales</taxon>
        <taxon>Selenomonadaceae</taxon>
        <taxon>Megamonas</taxon>
    </lineage>
</organism>
<dbReference type="EMBL" id="UGPP01000001">
    <property type="protein sequence ID" value="STY71121.1"/>
    <property type="molecule type" value="Genomic_DNA"/>
</dbReference>
<gene>
    <name evidence="1" type="ORF">NCTC10571_01273</name>
</gene>
<evidence type="ECO:0000313" key="1">
    <source>
        <dbReference type="EMBL" id="STY71121.1"/>
    </source>
</evidence>
<accession>A0A378NS08</accession>
<evidence type="ECO:0000313" key="2">
    <source>
        <dbReference type="Proteomes" id="UP000255234"/>
    </source>
</evidence>
<dbReference type="Proteomes" id="UP000255234">
    <property type="component" value="Unassembled WGS sequence"/>
</dbReference>
<protein>
    <submittedName>
        <fullName evidence="1">Uncharacterized protein</fullName>
    </submittedName>
</protein>
<dbReference type="AlphaFoldDB" id="A0A378NS08"/>
<reference evidence="1 2" key="1">
    <citation type="submission" date="2018-06" db="EMBL/GenBank/DDBJ databases">
        <authorList>
            <consortium name="Pathogen Informatics"/>
            <person name="Doyle S."/>
        </authorList>
    </citation>
    <scope>NUCLEOTIDE SEQUENCE [LARGE SCALE GENOMIC DNA]</scope>
    <source>
        <strain evidence="1 2">NCTC10571</strain>
    </source>
</reference>
<dbReference type="RefSeq" id="WP_115151495.1">
    <property type="nucleotide sequence ID" value="NZ_UGPP01000001.1"/>
</dbReference>
<name>A0A378NS08_9FIRM</name>